<reference evidence="4 5" key="1">
    <citation type="submission" date="2022-06" db="EMBL/GenBank/DDBJ databases">
        <authorList>
            <person name="Jeon C.O."/>
        </authorList>
    </citation>
    <scope>NUCLEOTIDE SEQUENCE [LARGE SCALE GENOMIC DNA]</scope>
    <source>
        <strain evidence="4 5">KCTC 13943</strain>
    </source>
</reference>
<dbReference type="PROSITE" id="PS51900">
    <property type="entry name" value="CB"/>
    <property type="match status" value="1"/>
</dbReference>
<comment type="caution">
    <text evidence="4">The sequence shown here is derived from an EMBL/GenBank/DDBJ whole genome shotgun (WGS) entry which is preliminary data.</text>
</comment>
<organism evidence="4 5">
    <name type="scientific">Neobacillus pocheonensis</name>
    <dbReference type="NCBI Taxonomy" id="363869"/>
    <lineage>
        <taxon>Bacteria</taxon>
        <taxon>Bacillati</taxon>
        <taxon>Bacillota</taxon>
        <taxon>Bacilli</taxon>
        <taxon>Bacillales</taxon>
        <taxon>Bacillaceae</taxon>
        <taxon>Neobacillus</taxon>
    </lineage>
</organism>
<evidence type="ECO:0000259" key="3">
    <source>
        <dbReference type="PROSITE" id="PS51900"/>
    </source>
</evidence>
<dbReference type="SUPFAM" id="SSF56349">
    <property type="entry name" value="DNA breaking-rejoining enzymes"/>
    <property type="match status" value="1"/>
</dbReference>
<proteinExistence type="predicted"/>
<keyword evidence="1 2" id="KW-0238">DNA-binding</keyword>
<feature type="domain" description="Core-binding (CB)" evidence="3">
    <location>
        <begin position="1"/>
        <end position="68"/>
    </location>
</feature>
<accession>A0ABT0WCU7</accession>
<dbReference type="InterPro" id="IPR010998">
    <property type="entry name" value="Integrase_recombinase_N"/>
</dbReference>
<evidence type="ECO:0000313" key="4">
    <source>
        <dbReference type="EMBL" id="MCM2534134.1"/>
    </source>
</evidence>
<evidence type="ECO:0000313" key="5">
    <source>
        <dbReference type="Proteomes" id="UP001523262"/>
    </source>
</evidence>
<dbReference type="Proteomes" id="UP001523262">
    <property type="component" value="Unassembled WGS sequence"/>
</dbReference>
<dbReference type="InterPro" id="IPR011010">
    <property type="entry name" value="DNA_brk_join_enz"/>
</dbReference>
<gene>
    <name evidence="4" type="ORF">NDK43_19425</name>
</gene>
<evidence type="ECO:0000256" key="1">
    <source>
        <dbReference type="ARBA" id="ARBA00023125"/>
    </source>
</evidence>
<name>A0ABT0WCU7_9BACI</name>
<keyword evidence="5" id="KW-1185">Reference proteome</keyword>
<dbReference type="EMBL" id="JAMQCR010000001">
    <property type="protein sequence ID" value="MCM2534134.1"/>
    <property type="molecule type" value="Genomic_DNA"/>
</dbReference>
<sequence length="68" mass="7812">MMIEEYIANLQKKNKSPKTIISYRNDIHIFLGDLHIHPAQFVTATDVRKWINSLLNPHEGKPGLSTLN</sequence>
<dbReference type="Pfam" id="PF02899">
    <property type="entry name" value="Phage_int_SAM_1"/>
    <property type="match status" value="1"/>
</dbReference>
<evidence type="ECO:0000256" key="2">
    <source>
        <dbReference type="PROSITE-ProRule" id="PRU01248"/>
    </source>
</evidence>
<dbReference type="InterPro" id="IPR044068">
    <property type="entry name" value="CB"/>
</dbReference>
<protein>
    <submittedName>
        <fullName evidence="4">Site-specific integrase</fullName>
    </submittedName>
</protein>
<dbReference type="Gene3D" id="1.10.150.130">
    <property type="match status" value="1"/>
</dbReference>
<dbReference type="InterPro" id="IPR004107">
    <property type="entry name" value="Integrase_SAM-like_N"/>
</dbReference>